<dbReference type="Gene3D" id="3.40.50.720">
    <property type="entry name" value="NAD(P)-binding Rossmann-like Domain"/>
    <property type="match status" value="1"/>
</dbReference>
<feature type="domain" description="Gfo/Idh/MocA-like oxidoreductase C-terminal" evidence="4">
    <location>
        <begin position="135"/>
        <end position="354"/>
    </location>
</feature>
<proteinExistence type="inferred from homology"/>
<dbReference type="InterPro" id="IPR050463">
    <property type="entry name" value="Gfo/Idh/MocA_oxidrdct_glycsds"/>
</dbReference>
<evidence type="ECO:0000256" key="1">
    <source>
        <dbReference type="ARBA" id="ARBA00010928"/>
    </source>
</evidence>
<dbReference type="OrthoDB" id="9815825at2"/>
<sequence>MVGVAVVGTGFGQRVHIPGFKAHPQTEIIAVYHRDLTKAREIARAHNIPHAYNTIAEIVKLKEVQAVSISTPPFLHYEMAKTVLQAEKHLLLEKPVALNVKEAKEIQYLAQKNGVIATVDFEFRFVPEWQLFSELLSSNYVGNRHLIRIDWLSSSRTNQERPWNWYSCQDMGGGVLGSLGSHTFDYIHWLFGPVRRINAHLTTAILQRPDNTTGKLQPVSTDDTCILMLELSDGTPCQINVSAVVHAQRTHWLEVYGDKGTLVLGSENQKDYIHGFRIWGSQAGQALTEIKVPNQLVFPENHYDGRISAFIRVVDAWLKGIETGKQTVPSLQEGVYSQLLIDLSKYSNTISKWIDVPDLKNISSLYSKMR</sequence>
<dbReference type="EMBL" id="CAIY01000080">
    <property type="protein sequence ID" value="CCH68152.1"/>
    <property type="molecule type" value="Genomic_DNA"/>
</dbReference>
<gene>
    <name evidence="5" type="ORF">RINTHH_19970</name>
</gene>
<evidence type="ECO:0000313" key="6">
    <source>
        <dbReference type="Proteomes" id="UP000053051"/>
    </source>
</evidence>
<dbReference type="GO" id="GO:0000166">
    <property type="term" value="F:nucleotide binding"/>
    <property type="evidence" value="ECO:0007669"/>
    <property type="project" value="InterPro"/>
</dbReference>
<keyword evidence="2" id="KW-0560">Oxidoreductase</keyword>
<dbReference type="PANTHER" id="PTHR43818">
    <property type="entry name" value="BCDNA.GH03377"/>
    <property type="match status" value="1"/>
</dbReference>
<keyword evidence="6" id="KW-1185">Reference proteome</keyword>
<dbReference type="Pfam" id="PF01408">
    <property type="entry name" value="GFO_IDH_MocA"/>
    <property type="match status" value="1"/>
</dbReference>
<dbReference type="GO" id="GO:0016491">
    <property type="term" value="F:oxidoreductase activity"/>
    <property type="evidence" value="ECO:0007669"/>
    <property type="project" value="UniProtKB-KW"/>
</dbReference>
<dbReference type="AlphaFoldDB" id="M1X081"/>
<dbReference type="PANTHER" id="PTHR43818:SF11">
    <property type="entry name" value="BCDNA.GH03377"/>
    <property type="match status" value="1"/>
</dbReference>
<name>M1X081_9NOST</name>
<dbReference type="InterPro" id="IPR036291">
    <property type="entry name" value="NAD(P)-bd_dom_sf"/>
</dbReference>
<reference evidence="5 6" key="1">
    <citation type="submission" date="2012-05" db="EMBL/GenBank/DDBJ databases">
        <authorList>
            <person name="Hilton J."/>
        </authorList>
    </citation>
    <scope>NUCLEOTIDE SEQUENCE [LARGE SCALE GENOMIC DNA]</scope>
    <source>
        <strain evidence="5 6">HH01</strain>
    </source>
</reference>
<dbReference type="Proteomes" id="UP000053051">
    <property type="component" value="Unassembled WGS sequence"/>
</dbReference>
<dbReference type="SUPFAM" id="SSF51735">
    <property type="entry name" value="NAD(P)-binding Rossmann-fold domains"/>
    <property type="match status" value="1"/>
</dbReference>
<dbReference type="InterPro" id="IPR000683">
    <property type="entry name" value="Gfo/Idh/MocA-like_OxRdtase_N"/>
</dbReference>
<dbReference type="Pfam" id="PF02894">
    <property type="entry name" value="GFO_IDH_MocA_C"/>
    <property type="match status" value="1"/>
</dbReference>
<reference evidence="6" key="2">
    <citation type="submission" date="2016-01" db="EMBL/GenBank/DDBJ databases">
        <title>Diatom-associated endosymboitic cyanobacterium lacks core nitrogen metabolism enzymes.</title>
        <authorList>
            <person name="Hilton J.A."/>
            <person name="Foster R.A."/>
            <person name="Tripp H.J."/>
            <person name="Carter B.J."/>
            <person name="Zehr J.P."/>
            <person name="Villareal T.A."/>
        </authorList>
    </citation>
    <scope>NUCLEOTIDE SEQUENCE [LARGE SCALE GENOMIC DNA]</scope>
    <source>
        <strain evidence="6">HH01</strain>
    </source>
</reference>
<protein>
    <submittedName>
        <fullName evidence="5">Oxidoreductase-like protein</fullName>
    </submittedName>
</protein>
<feature type="domain" description="Gfo/Idh/MocA-like oxidoreductase N-terminal" evidence="3">
    <location>
        <begin position="3"/>
        <end position="121"/>
    </location>
</feature>
<comment type="similarity">
    <text evidence="1">Belongs to the Gfo/Idh/MocA family.</text>
</comment>
<dbReference type="InterPro" id="IPR004104">
    <property type="entry name" value="Gfo/Idh/MocA-like_OxRdtase_C"/>
</dbReference>
<dbReference type="STRING" id="1165094.RINTHH_19970"/>
<organism evidence="5 6">
    <name type="scientific">Richelia intracellularis HH01</name>
    <dbReference type="NCBI Taxonomy" id="1165094"/>
    <lineage>
        <taxon>Bacteria</taxon>
        <taxon>Bacillati</taxon>
        <taxon>Cyanobacteriota</taxon>
        <taxon>Cyanophyceae</taxon>
        <taxon>Nostocales</taxon>
        <taxon>Nostocaceae</taxon>
        <taxon>Richelia</taxon>
    </lineage>
</organism>
<evidence type="ECO:0000259" key="3">
    <source>
        <dbReference type="Pfam" id="PF01408"/>
    </source>
</evidence>
<accession>M1X081</accession>
<evidence type="ECO:0000259" key="4">
    <source>
        <dbReference type="Pfam" id="PF02894"/>
    </source>
</evidence>
<evidence type="ECO:0000256" key="2">
    <source>
        <dbReference type="ARBA" id="ARBA00023002"/>
    </source>
</evidence>
<dbReference type="RefSeq" id="WP_008235556.1">
    <property type="nucleotide sequence ID" value="NZ_CAIY01000080.1"/>
</dbReference>
<evidence type="ECO:0000313" key="5">
    <source>
        <dbReference type="EMBL" id="CCH68152.1"/>
    </source>
</evidence>
<dbReference type="SUPFAM" id="SSF55347">
    <property type="entry name" value="Glyceraldehyde-3-phosphate dehydrogenase-like, C-terminal domain"/>
    <property type="match status" value="1"/>
</dbReference>
<comment type="caution">
    <text evidence="5">The sequence shown here is derived from an EMBL/GenBank/DDBJ whole genome shotgun (WGS) entry which is preliminary data.</text>
</comment>
<dbReference type="Gene3D" id="3.30.360.10">
    <property type="entry name" value="Dihydrodipicolinate Reductase, domain 2"/>
    <property type="match status" value="1"/>
</dbReference>